<dbReference type="InterPro" id="IPR024528">
    <property type="entry name" value="ThrE_2"/>
</dbReference>
<evidence type="ECO:0000256" key="1">
    <source>
        <dbReference type="ARBA" id="ARBA00004651"/>
    </source>
</evidence>
<dbReference type="InterPro" id="IPR050539">
    <property type="entry name" value="ThrE_Dicarb/AminoAcid_Exp"/>
</dbReference>
<evidence type="ECO:0000256" key="5">
    <source>
        <dbReference type="ARBA" id="ARBA00022989"/>
    </source>
</evidence>
<keyword evidence="3" id="KW-0997">Cell inner membrane</keyword>
<evidence type="ECO:0000256" key="2">
    <source>
        <dbReference type="ARBA" id="ARBA00022475"/>
    </source>
</evidence>
<dbReference type="EMBL" id="ANIN01000002">
    <property type="protein sequence ID" value="ELA08176.1"/>
    <property type="molecule type" value="Genomic_DNA"/>
</dbReference>
<keyword evidence="2" id="KW-1003">Cell membrane</keyword>
<dbReference type="PANTHER" id="PTHR34390:SF1">
    <property type="entry name" value="SUCCINATE TRANSPORTER SUBUNIT YJJB-RELATED"/>
    <property type="match status" value="1"/>
</dbReference>
<organism evidence="10 11">
    <name type="scientific">Moraxella macacae 0408225</name>
    <dbReference type="NCBI Taxonomy" id="1230338"/>
    <lineage>
        <taxon>Bacteria</taxon>
        <taxon>Pseudomonadati</taxon>
        <taxon>Pseudomonadota</taxon>
        <taxon>Gammaproteobacteria</taxon>
        <taxon>Moraxellales</taxon>
        <taxon>Moraxellaceae</taxon>
        <taxon>Moraxella</taxon>
    </lineage>
</organism>
<dbReference type="eggNOG" id="COG3610">
    <property type="taxonomic scope" value="Bacteria"/>
</dbReference>
<dbReference type="RefSeq" id="WP_009501698.1">
    <property type="nucleotide sequence ID" value="NZ_ANIN01000002.1"/>
</dbReference>
<name>L2F5Y0_9GAMM</name>
<dbReference type="PANTHER" id="PTHR34390">
    <property type="entry name" value="UPF0442 PROTEIN YJJB-RELATED"/>
    <property type="match status" value="1"/>
</dbReference>
<protein>
    <recommendedName>
        <fullName evidence="9">Threonine/Serine exporter ThrE domain-containing protein</fullName>
    </recommendedName>
</protein>
<evidence type="ECO:0000256" key="4">
    <source>
        <dbReference type="ARBA" id="ARBA00022692"/>
    </source>
</evidence>
<dbReference type="Pfam" id="PF12821">
    <property type="entry name" value="ThrE_2"/>
    <property type="match status" value="1"/>
</dbReference>
<reference evidence="10 11" key="1">
    <citation type="journal article" date="2013" name="Genome Announc.">
        <title>Genome Sequence of Moraxella macacae 0408225, a Novel Bacterial Species Isolated from a Cynomolgus Macaque with Epistaxis.</title>
        <authorList>
            <person name="Ladner J.T."/>
            <person name="Whitehouse C.A."/>
            <person name="Koroleva G.I."/>
            <person name="Palacios G.F."/>
        </authorList>
    </citation>
    <scope>NUCLEOTIDE SEQUENCE [LARGE SCALE GENOMIC DNA]</scope>
    <source>
        <strain evidence="10 11">0408225</strain>
    </source>
</reference>
<keyword evidence="11" id="KW-1185">Reference proteome</keyword>
<evidence type="ECO:0000313" key="10">
    <source>
        <dbReference type="EMBL" id="ELA08176.1"/>
    </source>
</evidence>
<comment type="subcellular location">
    <subcellularLocation>
        <location evidence="1">Cell membrane</location>
        <topology evidence="1">Multi-pass membrane protein</topology>
    </subcellularLocation>
</comment>
<feature type="transmembrane region" description="Helical" evidence="8">
    <location>
        <begin position="127"/>
        <end position="148"/>
    </location>
</feature>
<dbReference type="GO" id="GO:0015744">
    <property type="term" value="P:succinate transport"/>
    <property type="evidence" value="ECO:0007669"/>
    <property type="project" value="TreeGrafter"/>
</dbReference>
<feature type="transmembrane region" description="Helical" evidence="8">
    <location>
        <begin position="6"/>
        <end position="25"/>
    </location>
</feature>
<comment type="caution">
    <text evidence="10">The sequence shown here is derived from an EMBL/GenBank/DDBJ whole genome shotgun (WGS) entry which is preliminary data.</text>
</comment>
<keyword evidence="4 8" id="KW-0812">Transmembrane</keyword>
<sequence>MIDVGLLLEAVFFASLMTLGWSMMVNVPAKHLAKCVLITVVGFGLRNIWLQFGANLIVSTFITAMVTGFLSVYLAKRYLITPKAVLVPALLCMMPGVPAYKAMLSLVELGYAGYNQLLFVQMMDYALNALFVTFALVFGLSLPSTIIYRKEPIV</sequence>
<feature type="transmembrane region" description="Helical" evidence="8">
    <location>
        <begin position="56"/>
        <end position="74"/>
    </location>
</feature>
<dbReference type="AlphaFoldDB" id="L2F5Y0"/>
<keyword evidence="6 8" id="KW-0472">Membrane</keyword>
<evidence type="ECO:0000259" key="9">
    <source>
        <dbReference type="Pfam" id="PF12821"/>
    </source>
</evidence>
<keyword evidence="5 8" id="KW-1133">Transmembrane helix</keyword>
<dbReference type="PATRIC" id="fig|1230338.3.peg.1372"/>
<gene>
    <name evidence="10" type="ORF">MOMA_06431</name>
</gene>
<evidence type="ECO:0000256" key="6">
    <source>
        <dbReference type="ARBA" id="ARBA00023136"/>
    </source>
</evidence>
<evidence type="ECO:0000256" key="7">
    <source>
        <dbReference type="ARBA" id="ARBA00034125"/>
    </source>
</evidence>
<proteinExistence type="inferred from homology"/>
<evidence type="ECO:0000256" key="3">
    <source>
        <dbReference type="ARBA" id="ARBA00022519"/>
    </source>
</evidence>
<accession>L2F5Y0</accession>
<evidence type="ECO:0000256" key="8">
    <source>
        <dbReference type="SAM" id="Phobius"/>
    </source>
</evidence>
<comment type="similarity">
    <text evidence="7">Belongs to the ThrE exporter (TC 2.A.79) family.</text>
</comment>
<dbReference type="GO" id="GO:0005886">
    <property type="term" value="C:plasma membrane"/>
    <property type="evidence" value="ECO:0007669"/>
    <property type="project" value="UniProtKB-SubCell"/>
</dbReference>
<evidence type="ECO:0000313" key="11">
    <source>
        <dbReference type="Proteomes" id="UP000023795"/>
    </source>
</evidence>
<dbReference type="STRING" id="1230338.MOMA_06431"/>
<feature type="domain" description="Threonine/Serine exporter ThrE" evidence="9">
    <location>
        <begin position="11"/>
        <end position="146"/>
    </location>
</feature>
<feature type="transmembrane region" description="Helical" evidence="8">
    <location>
        <begin position="86"/>
        <end position="107"/>
    </location>
</feature>
<dbReference type="Proteomes" id="UP000023795">
    <property type="component" value="Unassembled WGS sequence"/>
</dbReference>